<organism evidence="1">
    <name type="scientific">Lotharella globosa</name>
    <dbReference type="NCBI Taxonomy" id="91324"/>
    <lineage>
        <taxon>Eukaryota</taxon>
        <taxon>Sar</taxon>
        <taxon>Rhizaria</taxon>
        <taxon>Cercozoa</taxon>
        <taxon>Chlorarachniophyceae</taxon>
        <taxon>Lotharella</taxon>
    </lineage>
</organism>
<sequence>MIFDVTTNPDSYGPDAGYGLFAGRDASRGLGKMSLEEEDCDVRHIKDFSKYETETLDQWIMMFLSKYPIVGRLKDAINGHVPDEWKRQVETELAAGKSRSIIDKFE</sequence>
<dbReference type="PANTHER" id="PTHR10281">
    <property type="entry name" value="MEMBRANE-ASSOCIATED PROGESTERONE RECEPTOR COMPONENT-RELATED"/>
    <property type="match status" value="1"/>
</dbReference>
<proteinExistence type="predicted"/>
<dbReference type="GO" id="GO:0012505">
    <property type="term" value="C:endomembrane system"/>
    <property type="evidence" value="ECO:0007669"/>
    <property type="project" value="TreeGrafter"/>
</dbReference>
<accession>A0A7S3ZD27</accession>
<protein>
    <recommendedName>
        <fullName evidence="2">Cytochrome b5 heme-binding domain-containing protein</fullName>
    </recommendedName>
</protein>
<dbReference type="InterPro" id="IPR036400">
    <property type="entry name" value="Cyt_B5-like_heme/steroid_sf"/>
</dbReference>
<reference evidence="1" key="1">
    <citation type="submission" date="2021-01" db="EMBL/GenBank/DDBJ databases">
        <authorList>
            <person name="Corre E."/>
            <person name="Pelletier E."/>
            <person name="Niang G."/>
            <person name="Scheremetjew M."/>
            <person name="Finn R."/>
            <person name="Kale V."/>
            <person name="Holt S."/>
            <person name="Cochrane G."/>
            <person name="Meng A."/>
            <person name="Brown T."/>
            <person name="Cohen L."/>
        </authorList>
    </citation>
    <scope>NUCLEOTIDE SEQUENCE</scope>
    <source>
        <strain evidence="1">CCCM811</strain>
    </source>
</reference>
<dbReference type="InterPro" id="IPR050577">
    <property type="entry name" value="MAPR/NEUFC/NENF-like"/>
</dbReference>
<dbReference type="EMBL" id="HBIV01044647">
    <property type="protein sequence ID" value="CAE0679538.1"/>
    <property type="molecule type" value="Transcribed_RNA"/>
</dbReference>
<evidence type="ECO:0008006" key="2">
    <source>
        <dbReference type="Google" id="ProtNLM"/>
    </source>
</evidence>
<dbReference type="GO" id="GO:0016020">
    <property type="term" value="C:membrane"/>
    <property type="evidence" value="ECO:0007669"/>
    <property type="project" value="TreeGrafter"/>
</dbReference>
<dbReference type="PANTHER" id="PTHR10281:SF76">
    <property type="entry name" value="CALCUTTA CUP-RELATED"/>
    <property type="match status" value="1"/>
</dbReference>
<gene>
    <name evidence="1" type="ORF">LGLO00237_LOCUS31323</name>
</gene>
<dbReference type="SUPFAM" id="SSF55856">
    <property type="entry name" value="Cytochrome b5-like heme/steroid binding domain"/>
    <property type="match status" value="1"/>
</dbReference>
<dbReference type="AlphaFoldDB" id="A0A7S3ZD27"/>
<dbReference type="Gene3D" id="3.10.120.10">
    <property type="entry name" value="Cytochrome b5-like heme/steroid binding domain"/>
    <property type="match status" value="1"/>
</dbReference>
<evidence type="ECO:0000313" key="1">
    <source>
        <dbReference type="EMBL" id="CAE0679538.1"/>
    </source>
</evidence>
<name>A0A7S3ZD27_9EUKA</name>